<dbReference type="InterPro" id="IPR029033">
    <property type="entry name" value="His_PPase_superfam"/>
</dbReference>
<feature type="binding site" evidence="3">
    <location>
        <begin position="8"/>
        <end position="15"/>
    </location>
    <ligand>
        <name>substrate</name>
    </ligand>
</feature>
<reference evidence="4 5" key="1">
    <citation type="submission" date="2016-07" db="EMBL/GenBank/DDBJ databases">
        <title>High microdiversification within the ubiquitous acI lineage of Actinobacteria.</title>
        <authorList>
            <person name="Neuenschwander S.M."/>
            <person name="Salcher M."/>
            <person name="Ghai R."/>
            <person name="Pernthaler J."/>
        </authorList>
    </citation>
    <scope>NUCLEOTIDE SEQUENCE [LARGE SCALE GENOMIC DNA]</scope>
    <source>
        <strain evidence="4">MMS-IA-56</strain>
    </source>
</reference>
<dbReference type="PANTHER" id="PTHR46517">
    <property type="entry name" value="FRUCTOSE-2,6-BISPHOSPHATASE TIGAR"/>
    <property type="match status" value="1"/>
</dbReference>
<gene>
    <name evidence="4" type="ORF">A1sIA56_03335</name>
</gene>
<dbReference type="GO" id="GO:0005829">
    <property type="term" value="C:cytosol"/>
    <property type="evidence" value="ECO:0007669"/>
    <property type="project" value="TreeGrafter"/>
</dbReference>
<dbReference type="GO" id="GO:0045820">
    <property type="term" value="P:negative regulation of glycolytic process"/>
    <property type="evidence" value="ECO:0007669"/>
    <property type="project" value="TreeGrafter"/>
</dbReference>
<evidence type="ECO:0000313" key="4">
    <source>
        <dbReference type="EMBL" id="ASY15946.1"/>
    </source>
</evidence>
<feature type="active site" description="Tele-phosphohistidine intermediate" evidence="2">
    <location>
        <position position="9"/>
    </location>
</feature>
<dbReference type="EMBL" id="CP016773">
    <property type="protein sequence ID" value="ASY15946.1"/>
    <property type="molecule type" value="Genomic_DNA"/>
</dbReference>
<dbReference type="RefSeq" id="WP_095673539.1">
    <property type="nucleotide sequence ID" value="NZ_CP016773.1"/>
</dbReference>
<dbReference type="GO" id="GO:0043456">
    <property type="term" value="P:regulation of pentose-phosphate shunt"/>
    <property type="evidence" value="ECO:0007669"/>
    <property type="project" value="TreeGrafter"/>
</dbReference>
<protein>
    <submittedName>
        <fullName evidence="4">Broad specificity phosphatase PhoE like protein</fullName>
    </submittedName>
</protein>
<dbReference type="SUPFAM" id="SSF53254">
    <property type="entry name" value="Phosphoglycerate mutase-like"/>
    <property type="match status" value="1"/>
</dbReference>
<evidence type="ECO:0000256" key="3">
    <source>
        <dbReference type="PIRSR" id="PIRSR613078-2"/>
    </source>
</evidence>
<evidence type="ECO:0000256" key="2">
    <source>
        <dbReference type="PIRSR" id="PIRSR613078-1"/>
    </source>
</evidence>
<dbReference type="AlphaFoldDB" id="A0A249KGS1"/>
<dbReference type="InterPro" id="IPR013078">
    <property type="entry name" value="His_Pase_superF_clade-1"/>
</dbReference>
<dbReference type="Proteomes" id="UP000217215">
    <property type="component" value="Chromosome"/>
</dbReference>
<feature type="binding site" evidence="3">
    <location>
        <begin position="87"/>
        <end position="90"/>
    </location>
    <ligand>
        <name>substrate</name>
    </ligand>
</feature>
<dbReference type="Pfam" id="PF00300">
    <property type="entry name" value="His_Phos_1"/>
    <property type="match status" value="1"/>
</dbReference>
<evidence type="ECO:0000256" key="1">
    <source>
        <dbReference type="ARBA" id="ARBA00022801"/>
    </source>
</evidence>
<dbReference type="OrthoDB" id="4120859at2"/>
<name>A0A249KGS1_9ACTN</name>
<dbReference type="SMART" id="SM00855">
    <property type="entry name" value="PGAM"/>
    <property type="match status" value="1"/>
</dbReference>
<keyword evidence="5" id="KW-1185">Reference proteome</keyword>
<evidence type="ECO:0000313" key="5">
    <source>
        <dbReference type="Proteomes" id="UP000217215"/>
    </source>
</evidence>
<organism evidence="4 5">
    <name type="scientific">Candidatus Planktophila sulfonica</name>
    <dbReference type="NCBI Taxonomy" id="1884904"/>
    <lineage>
        <taxon>Bacteria</taxon>
        <taxon>Bacillati</taxon>
        <taxon>Actinomycetota</taxon>
        <taxon>Actinomycetes</taxon>
        <taxon>Candidatus Nanopelagicales</taxon>
        <taxon>Candidatus Nanopelagicaceae</taxon>
        <taxon>Candidatus Planktophila</taxon>
    </lineage>
</organism>
<dbReference type="KEGG" id="psuf:A1sIA56_03335"/>
<feature type="active site" description="Proton donor/acceptor" evidence="2">
    <location>
        <position position="87"/>
    </location>
</feature>
<proteinExistence type="predicted"/>
<sequence>MARLVFIRHAHSTANDAGILSGQLPGVSLSKKGVKQAQDLVERIGASSFDSARVSPLQRCEETIAPWLNSKYSKGLKSYQIDDALIEMNYGSWSGRKLSSLAREKMWKEIQDRPSTVQFPDGERMRAMQKRALTSVASALAEKKNGTHLFVSHGDVLKALIASLLKMKLDDFQSLVLDPASVTVIDFDGNKSRLLAFNDSHSPLAPMTAMEKTTKALLGGGSRKSMSKKS</sequence>
<accession>A0A249KGS1</accession>
<dbReference type="InterPro" id="IPR051695">
    <property type="entry name" value="Phosphoglycerate_Mutase"/>
</dbReference>
<keyword evidence="1" id="KW-0378">Hydrolase</keyword>
<dbReference type="Gene3D" id="3.40.50.1240">
    <property type="entry name" value="Phosphoglycerate mutase-like"/>
    <property type="match status" value="1"/>
</dbReference>
<dbReference type="PANTHER" id="PTHR46517:SF1">
    <property type="entry name" value="FRUCTOSE-2,6-BISPHOSPHATASE TIGAR"/>
    <property type="match status" value="1"/>
</dbReference>
<dbReference type="CDD" id="cd07067">
    <property type="entry name" value="HP_PGM_like"/>
    <property type="match status" value="1"/>
</dbReference>
<feature type="binding site" evidence="3">
    <location>
        <position position="59"/>
    </location>
    <ligand>
        <name>substrate</name>
    </ligand>
</feature>
<dbReference type="GO" id="GO:0004331">
    <property type="term" value="F:fructose-2,6-bisphosphate 2-phosphatase activity"/>
    <property type="evidence" value="ECO:0007669"/>
    <property type="project" value="TreeGrafter"/>
</dbReference>